<dbReference type="SUPFAM" id="SSF55120">
    <property type="entry name" value="Pseudouridine synthase"/>
    <property type="match status" value="1"/>
</dbReference>
<comment type="catalytic activity">
    <reaction evidence="1">
        <text>a uridine in mRNA = a pseudouridine in mRNA</text>
        <dbReference type="Rhea" id="RHEA:56644"/>
        <dbReference type="Rhea" id="RHEA-COMP:14658"/>
        <dbReference type="Rhea" id="RHEA-COMP:14659"/>
        <dbReference type="ChEBI" id="CHEBI:65314"/>
        <dbReference type="ChEBI" id="CHEBI:65315"/>
    </reaction>
</comment>
<feature type="compositionally biased region" description="Basic and acidic residues" evidence="6">
    <location>
        <begin position="425"/>
        <end position="489"/>
    </location>
</feature>
<dbReference type="Pfam" id="PF01509">
    <property type="entry name" value="TruB_N"/>
    <property type="match status" value="1"/>
</dbReference>
<dbReference type="PANTHER" id="PTHR13767:SF2">
    <property type="entry name" value="PSEUDOURIDYLATE SYNTHASE TRUB1"/>
    <property type="match status" value="1"/>
</dbReference>
<accession>A0ABR4E462</accession>
<dbReference type="EMBL" id="JBAWTH010000102">
    <property type="protein sequence ID" value="KAL2277221.1"/>
    <property type="molecule type" value="Genomic_DNA"/>
</dbReference>
<comment type="caution">
    <text evidence="8">The sequence shown here is derived from an EMBL/GenBank/DDBJ whole genome shotgun (WGS) entry which is preliminary data.</text>
</comment>
<evidence type="ECO:0000256" key="6">
    <source>
        <dbReference type="SAM" id="MobiDB-lite"/>
    </source>
</evidence>
<keyword evidence="4" id="KW-0819">tRNA processing</keyword>
<feature type="region of interest" description="Disordered" evidence="6">
    <location>
        <begin position="272"/>
        <end position="319"/>
    </location>
</feature>
<proteinExistence type="inferred from homology"/>
<evidence type="ECO:0000256" key="5">
    <source>
        <dbReference type="ARBA" id="ARBA00023235"/>
    </source>
</evidence>
<name>A0ABR4E462_9PEZI</name>
<dbReference type="InterPro" id="IPR014780">
    <property type="entry name" value="tRNA_psdUridine_synth_TruB"/>
</dbReference>
<organism evidence="8 9">
    <name type="scientific">Diaporthe vaccinii</name>
    <dbReference type="NCBI Taxonomy" id="105482"/>
    <lineage>
        <taxon>Eukaryota</taxon>
        <taxon>Fungi</taxon>
        <taxon>Dikarya</taxon>
        <taxon>Ascomycota</taxon>
        <taxon>Pezizomycotina</taxon>
        <taxon>Sordariomycetes</taxon>
        <taxon>Sordariomycetidae</taxon>
        <taxon>Diaporthales</taxon>
        <taxon>Diaporthaceae</taxon>
        <taxon>Diaporthe</taxon>
        <taxon>Diaporthe eres species complex</taxon>
    </lineage>
</organism>
<evidence type="ECO:0000256" key="2">
    <source>
        <dbReference type="ARBA" id="ARBA00008999"/>
    </source>
</evidence>
<evidence type="ECO:0000256" key="3">
    <source>
        <dbReference type="ARBA" id="ARBA00012787"/>
    </source>
</evidence>
<dbReference type="HAMAP" id="MF_01080">
    <property type="entry name" value="TruB_bact"/>
    <property type="match status" value="1"/>
</dbReference>
<protein>
    <recommendedName>
        <fullName evidence="3">tRNA pseudouridine(55) synthase</fullName>
        <ecNumber evidence="3">5.4.99.25</ecNumber>
    </recommendedName>
</protein>
<sequence>MQAQRLFKMAAEQVLDGVFAINKPYGMSSAQVIRDCKTYFNPSNVFKPMLDQEKATRQRESNFQQKRRRKFKRAIEVKMGHGGTLDPMATGVLILGCGKGTKALSNFLGCTKTYETVVVFGASSDSYDRCGHLLKKRPYDHITKEKVLEALENFRGTYQQMPPLFSALKMEGKPLYEYAREGKPIPREIQTREVTVTELEMLEYYEPGTHTHYWPTAEATAAEKQYAEQLWRVERDQAAGKTMTPEQEEADTQALAEHEDLKRKFEERQDDLVKERQAKKQKKNSNQPQTPTGTDSKEKPTSPVMSGALGELPPKGRGSDLVPPVQEGTAAPWEDKGPPAVKIRMTATSGFYVRSLAHDLGEKLESAGLMTELVRKRQGDFVLGGPNCLEYEDLAKGEDVWGPQVEGMIRRWNQPGGVNGGEGEAQQKVKVEEKLAKSPSPKREGTPERAESPKKTDTPTRRSASPKREKSQDRSASPKRERGSSPKGS</sequence>
<dbReference type="PANTHER" id="PTHR13767">
    <property type="entry name" value="TRNA-PSEUDOURIDINE SYNTHASE"/>
    <property type="match status" value="1"/>
</dbReference>
<dbReference type="Proteomes" id="UP001600888">
    <property type="component" value="Unassembled WGS sequence"/>
</dbReference>
<evidence type="ECO:0000313" key="8">
    <source>
        <dbReference type="EMBL" id="KAL2277221.1"/>
    </source>
</evidence>
<reference evidence="8 9" key="1">
    <citation type="submission" date="2024-03" db="EMBL/GenBank/DDBJ databases">
        <title>A high-quality draft genome sequence of Diaporthe vaccinii, a causative agent of upright dieback and viscid rot disease in cranberry plants.</title>
        <authorList>
            <person name="Sarrasin M."/>
            <person name="Lang B.F."/>
            <person name="Burger G."/>
        </authorList>
    </citation>
    <scope>NUCLEOTIDE SEQUENCE [LARGE SCALE GENOMIC DNA]</scope>
    <source>
        <strain evidence="8 9">IS7</strain>
    </source>
</reference>
<dbReference type="EC" id="5.4.99.25" evidence="3"/>
<comment type="similarity">
    <text evidence="2">Belongs to the pseudouridine synthase TruB family.</text>
</comment>
<evidence type="ECO:0000256" key="4">
    <source>
        <dbReference type="ARBA" id="ARBA00022694"/>
    </source>
</evidence>
<feature type="region of interest" description="Disordered" evidence="6">
    <location>
        <begin position="411"/>
        <end position="489"/>
    </location>
</feature>
<dbReference type="Gene3D" id="3.30.2350.10">
    <property type="entry name" value="Pseudouridine synthase"/>
    <property type="match status" value="1"/>
</dbReference>
<dbReference type="InterPro" id="IPR020103">
    <property type="entry name" value="PsdUridine_synth_cat_dom_sf"/>
</dbReference>
<evidence type="ECO:0000256" key="1">
    <source>
        <dbReference type="ARBA" id="ARBA00001166"/>
    </source>
</evidence>
<evidence type="ECO:0000313" key="9">
    <source>
        <dbReference type="Proteomes" id="UP001600888"/>
    </source>
</evidence>
<gene>
    <name evidence="8" type="ORF">FJTKL_00093</name>
</gene>
<keyword evidence="9" id="KW-1185">Reference proteome</keyword>
<keyword evidence="5" id="KW-0413">Isomerase</keyword>
<evidence type="ECO:0000259" key="7">
    <source>
        <dbReference type="Pfam" id="PF01509"/>
    </source>
</evidence>
<feature type="compositionally biased region" description="Polar residues" evidence="6">
    <location>
        <begin position="284"/>
        <end position="294"/>
    </location>
</feature>
<dbReference type="InterPro" id="IPR002501">
    <property type="entry name" value="PsdUridine_synth_N"/>
</dbReference>
<feature type="domain" description="Pseudouridine synthase II N-terminal" evidence="7">
    <location>
        <begin position="74"/>
        <end position="207"/>
    </location>
</feature>